<proteinExistence type="predicted"/>
<dbReference type="Proteomes" id="UP000199682">
    <property type="component" value="Unassembled WGS sequence"/>
</dbReference>
<organism evidence="2 3">
    <name type="scientific">Lentzea albidocapillata subsp. violacea</name>
    <dbReference type="NCBI Taxonomy" id="128104"/>
    <lineage>
        <taxon>Bacteria</taxon>
        <taxon>Bacillati</taxon>
        <taxon>Actinomycetota</taxon>
        <taxon>Actinomycetes</taxon>
        <taxon>Pseudonocardiales</taxon>
        <taxon>Pseudonocardiaceae</taxon>
        <taxon>Lentzea</taxon>
    </lineage>
</organism>
<feature type="chain" id="PRO_5011432721" description="DUF2690 domain-containing protein" evidence="1">
    <location>
        <begin position="29"/>
        <end position="138"/>
    </location>
</feature>
<accession>A0A1G9AII1</accession>
<name>A0A1G9AII1_9PSEU</name>
<evidence type="ECO:0008006" key="4">
    <source>
        <dbReference type="Google" id="ProtNLM"/>
    </source>
</evidence>
<evidence type="ECO:0000313" key="2">
    <source>
        <dbReference type="EMBL" id="SDK27186.1"/>
    </source>
</evidence>
<sequence length="138" mass="14820">MGTHFRRLSCALGVVVVVGVLCPAVSFAGDPDCSQEGPFTPFETIDGDNPVTMQNGRVVELRASNKSKCAWGRISYGTAGEEIWTDRKEPSANGHEGFLGYTRIDSGSAKYTDAFKNDGKVMRACGSSQGVIECTGWF</sequence>
<dbReference type="EMBL" id="FNET01000005">
    <property type="protein sequence ID" value="SDK27186.1"/>
    <property type="molecule type" value="Genomic_DNA"/>
</dbReference>
<evidence type="ECO:0000313" key="3">
    <source>
        <dbReference type="Proteomes" id="UP000199682"/>
    </source>
</evidence>
<dbReference type="RefSeq" id="WP_143027697.1">
    <property type="nucleotide sequence ID" value="NZ_FNET01000005.1"/>
</dbReference>
<dbReference type="AlphaFoldDB" id="A0A1G9AII1"/>
<evidence type="ECO:0000256" key="1">
    <source>
        <dbReference type="SAM" id="SignalP"/>
    </source>
</evidence>
<reference evidence="3" key="1">
    <citation type="submission" date="2016-10" db="EMBL/GenBank/DDBJ databases">
        <authorList>
            <person name="Varghese N."/>
            <person name="Submissions S."/>
        </authorList>
    </citation>
    <scope>NUCLEOTIDE SEQUENCE [LARGE SCALE GENOMIC DNA]</scope>
    <source>
        <strain evidence="3">DSM 44796</strain>
    </source>
</reference>
<keyword evidence="1" id="KW-0732">Signal</keyword>
<protein>
    <recommendedName>
        <fullName evidence="4">DUF2690 domain-containing protein</fullName>
    </recommendedName>
</protein>
<feature type="signal peptide" evidence="1">
    <location>
        <begin position="1"/>
        <end position="28"/>
    </location>
</feature>
<gene>
    <name evidence="2" type="ORF">SAMN04488074_10525</name>
</gene>